<feature type="region of interest" description="Disordered" evidence="1">
    <location>
        <begin position="1"/>
        <end position="69"/>
    </location>
</feature>
<protein>
    <submittedName>
        <fullName evidence="2">Uncharacterized protein</fullName>
    </submittedName>
</protein>
<evidence type="ECO:0000313" key="2">
    <source>
        <dbReference type="EMBL" id="CAA9334585.1"/>
    </source>
</evidence>
<feature type="non-terminal residue" evidence="2">
    <location>
        <position position="1"/>
    </location>
</feature>
<feature type="non-terminal residue" evidence="2">
    <location>
        <position position="69"/>
    </location>
</feature>
<dbReference type="EMBL" id="CADCUB010000101">
    <property type="protein sequence ID" value="CAA9334585.1"/>
    <property type="molecule type" value="Genomic_DNA"/>
</dbReference>
<dbReference type="AlphaFoldDB" id="A0A6J4LJ18"/>
<name>A0A6J4LJ18_9ACTN</name>
<accession>A0A6J4LJ18</accession>
<proteinExistence type="predicted"/>
<evidence type="ECO:0000256" key="1">
    <source>
        <dbReference type="SAM" id="MobiDB-lite"/>
    </source>
</evidence>
<organism evidence="2">
    <name type="scientific">uncultured Frankineae bacterium</name>
    <dbReference type="NCBI Taxonomy" id="437475"/>
    <lineage>
        <taxon>Bacteria</taxon>
        <taxon>Bacillati</taxon>
        <taxon>Actinomycetota</taxon>
        <taxon>Actinomycetes</taxon>
        <taxon>Frankiales</taxon>
        <taxon>environmental samples</taxon>
    </lineage>
</organism>
<gene>
    <name evidence="2" type="ORF">AVDCRST_MAG07-1970</name>
</gene>
<reference evidence="2" key="1">
    <citation type="submission" date="2020-02" db="EMBL/GenBank/DDBJ databases">
        <authorList>
            <person name="Meier V. D."/>
        </authorList>
    </citation>
    <scope>NUCLEOTIDE SEQUENCE</scope>
    <source>
        <strain evidence="2">AVDCRST_MAG07</strain>
    </source>
</reference>
<sequence>AAATGVRRGRVLRQGLSAGGVPRPRLEQPAAAHPRPREDLGRLRRAPGVPVGVPRRPRLPASGGPAGAV</sequence>